<dbReference type="AlphaFoldDB" id="A0AAV0DLG8"/>
<keyword evidence="1" id="KW-0812">Transmembrane</keyword>
<name>A0AAV0DLG8_9ASTE</name>
<evidence type="ECO:0000313" key="3">
    <source>
        <dbReference type="Proteomes" id="UP001152523"/>
    </source>
</evidence>
<dbReference type="Proteomes" id="UP001152523">
    <property type="component" value="Unassembled WGS sequence"/>
</dbReference>
<keyword evidence="3" id="KW-1185">Reference proteome</keyword>
<reference evidence="2" key="1">
    <citation type="submission" date="2022-07" db="EMBL/GenBank/DDBJ databases">
        <authorList>
            <person name="Macas J."/>
            <person name="Novak P."/>
            <person name="Neumann P."/>
        </authorList>
    </citation>
    <scope>NUCLEOTIDE SEQUENCE</scope>
</reference>
<dbReference type="EMBL" id="CAMAPF010000116">
    <property type="protein sequence ID" value="CAH9102485.1"/>
    <property type="molecule type" value="Genomic_DNA"/>
</dbReference>
<accession>A0AAV0DLG8</accession>
<evidence type="ECO:0000256" key="1">
    <source>
        <dbReference type="SAM" id="Phobius"/>
    </source>
</evidence>
<protein>
    <submittedName>
        <fullName evidence="2">Uncharacterized protein</fullName>
    </submittedName>
</protein>
<organism evidence="2 3">
    <name type="scientific">Cuscuta epithymum</name>
    <dbReference type="NCBI Taxonomy" id="186058"/>
    <lineage>
        <taxon>Eukaryota</taxon>
        <taxon>Viridiplantae</taxon>
        <taxon>Streptophyta</taxon>
        <taxon>Embryophyta</taxon>
        <taxon>Tracheophyta</taxon>
        <taxon>Spermatophyta</taxon>
        <taxon>Magnoliopsida</taxon>
        <taxon>eudicotyledons</taxon>
        <taxon>Gunneridae</taxon>
        <taxon>Pentapetalae</taxon>
        <taxon>asterids</taxon>
        <taxon>lamiids</taxon>
        <taxon>Solanales</taxon>
        <taxon>Convolvulaceae</taxon>
        <taxon>Cuscuteae</taxon>
        <taxon>Cuscuta</taxon>
        <taxon>Cuscuta subgen. Cuscuta</taxon>
    </lineage>
</organism>
<proteinExistence type="predicted"/>
<feature type="transmembrane region" description="Helical" evidence="1">
    <location>
        <begin position="103"/>
        <end position="123"/>
    </location>
</feature>
<gene>
    <name evidence="2" type="ORF">CEPIT_LOCUS16029</name>
</gene>
<comment type="caution">
    <text evidence="2">The sequence shown here is derived from an EMBL/GenBank/DDBJ whole genome shotgun (WGS) entry which is preliminary data.</text>
</comment>
<keyword evidence="1" id="KW-1133">Transmembrane helix</keyword>
<evidence type="ECO:0000313" key="2">
    <source>
        <dbReference type="EMBL" id="CAH9102485.1"/>
    </source>
</evidence>
<sequence>MSGFFHTAWAHFCKLIVVSRPVENSLLDGAKAVAARVSIIKDKDGRRMKACCPVCLMAISVDHTLQASDLRMSLAIHLRLYHPDDINLIWEVMHNRRDSSVHMPSFFLGVGMAAGVGALSLLTKNRVRPSHNKR</sequence>
<keyword evidence="1" id="KW-0472">Membrane</keyword>